<protein>
    <submittedName>
        <fullName evidence="2">Uncharacterized protein</fullName>
    </submittedName>
</protein>
<evidence type="ECO:0000256" key="1">
    <source>
        <dbReference type="SAM" id="MobiDB-lite"/>
    </source>
</evidence>
<evidence type="ECO:0000313" key="3">
    <source>
        <dbReference type="Proteomes" id="UP000197138"/>
    </source>
</evidence>
<proteinExistence type="predicted"/>
<name>A0A218WLQ4_PUNGR</name>
<dbReference type="AlphaFoldDB" id="A0A218WLQ4"/>
<organism evidence="2 3">
    <name type="scientific">Punica granatum</name>
    <name type="common">Pomegranate</name>
    <dbReference type="NCBI Taxonomy" id="22663"/>
    <lineage>
        <taxon>Eukaryota</taxon>
        <taxon>Viridiplantae</taxon>
        <taxon>Streptophyta</taxon>
        <taxon>Embryophyta</taxon>
        <taxon>Tracheophyta</taxon>
        <taxon>Spermatophyta</taxon>
        <taxon>Magnoliopsida</taxon>
        <taxon>eudicotyledons</taxon>
        <taxon>Gunneridae</taxon>
        <taxon>Pentapetalae</taxon>
        <taxon>rosids</taxon>
        <taxon>malvids</taxon>
        <taxon>Myrtales</taxon>
        <taxon>Lythraceae</taxon>
        <taxon>Punica</taxon>
    </lineage>
</organism>
<reference evidence="3" key="1">
    <citation type="journal article" date="2017" name="Plant J.">
        <title>The pomegranate (Punica granatum L.) genome and the genomics of punicalagin biosynthesis.</title>
        <authorList>
            <person name="Qin G."/>
            <person name="Xu C."/>
            <person name="Ming R."/>
            <person name="Tang H."/>
            <person name="Guyot R."/>
            <person name="Kramer E.M."/>
            <person name="Hu Y."/>
            <person name="Yi X."/>
            <person name="Qi Y."/>
            <person name="Xu X."/>
            <person name="Gao Z."/>
            <person name="Pan H."/>
            <person name="Jian J."/>
            <person name="Tian Y."/>
            <person name="Yue Z."/>
            <person name="Xu Y."/>
        </authorList>
    </citation>
    <scope>NUCLEOTIDE SEQUENCE [LARGE SCALE GENOMIC DNA]</scope>
    <source>
        <strain evidence="3">cv. Dabenzi</strain>
    </source>
</reference>
<feature type="region of interest" description="Disordered" evidence="1">
    <location>
        <begin position="71"/>
        <end position="90"/>
    </location>
</feature>
<dbReference type="EMBL" id="MTKT01003950">
    <property type="protein sequence ID" value="OWM73566.1"/>
    <property type="molecule type" value="Genomic_DNA"/>
</dbReference>
<comment type="caution">
    <text evidence="2">The sequence shown here is derived from an EMBL/GenBank/DDBJ whole genome shotgun (WGS) entry which is preliminary data.</text>
</comment>
<gene>
    <name evidence="2" type="ORF">CDL15_Pgr026665</name>
</gene>
<sequence length="90" mass="10157">MKILSLHYFHERESVPSVKLPFHHYIHDSDPIDGRFKLTKFDGQDAKVHYNPSLRDGEHCYGYWRTLNGSSGAGEGPHQSPSSPAHLAIS</sequence>
<dbReference type="Proteomes" id="UP000197138">
    <property type="component" value="Unassembled WGS sequence"/>
</dbReference>
<evidence type="ECO:0000313" key="2">
    <source>
        <dbReference type="EMBL" id="OWM73566.1"/>
    </source>
</evidence>
<accession>A0A218WLQ4</accession>